<proteinExistence type="predicted"/>
<feature type="region of interest" description="Disordered" evidence="1">
    <location>
        <begin position="64"/>
        <end position="127"/>
    </location>
</feature>
<protein>
    <submittedName>
        <fullName evidence="2">Uncharacterized protein</fullName>
    </submittedName>
</protein>
<name>A0A2K8P8A0_STRLA</name>
<dbReference type="EMBL" id="CP024985">
    <property type="protein sequence ID" value="ATZ22967.1"/>
    <property type="molecule type" value="Genomic_DNA"/>
</dbReference>
<evidence type="ECO:0000256" key="1">
    <source>
        <dbReference type="SAM" id="MobiDB-lite"/>
    </source>
</evidence>
<sequence>MIRGTLDGLTLQGTLVRRSALLHCTDVTGPVGVVASITAHEVTGGRVPSGVHVMAATLPPRATADRIVRHLPRTTARMTEVPTGEPGTMTPTSPPVSGARDEAVGRQRGPAANARTAPGTSNRKTEG</sequence>
<reference evidence="2 3" key="1">
    <citation type="submission" date="2017-11" db="EMBL/GenBank/DDBJ databases">
        <title>Complete genome sequence of Streptomyces lavendulae subsp. lavendulae CCM 3239 (formerly 'Streptomyces aureofaciens CCM 3239'), the producer of the angucycline-type antibiotic auricin.</title>
        <authorList>
            <person name="Busche T."/>
            <person name="Novakova R."/>
            <person name="Al'Dilaimi A."/>
            <person name="Homerova D."/>
            <person name="Feckova L."/>
            <person name="Rezuchova B."/>
            <person name="Mingyar E."/>
            <person name="Csolleiova D."/>
            <person name="Bekeova C."/>
            <person name="Winkler A."/>
            <person name="Sevcikova B."/>
            <person name="Kalinowski J."/>
            <person name="Kormanec J."/>
            <person name="Ruckert C."/>
        </authorList>
    </citation>
    <scope>NUCLEOTIDE SEQUENCE [LARGE SCALE GENOMIC DNA]</scope>
    <source>
        <strain evidence="2 3">CCM 3239</strain>
    </source>
</reference>
<dbReference type="Proteomes" id="UP000231791">
    <property type="component" value="Chromosome"/>
</dbReference>
<evidence type="ECO:0000313" key="2">
    <source>
        <dbReference type="EMBL" id="ATZ22967.1"/>
    </source>
</evidence>
<accession>A0A2K8P8A0</accession>
<keyword evidence="3" id="KW-1185">Reference proteome</keyword>
<gene>
    <name evidence="2" type="ORF">SLAV_05310</name>
</gene>
<dbReference type="KEGG" id="slx:SLAV_05310"/>
<feature type="compositionally biased region" description="Polar residues" evidence="1">
    <location>
        <begin position="118"/>
        <end position="127"/>
    </location>
</feature>
<dbReference type="AlphaFoldDB" id="A0A2K8P8A0"/>
<evidence type="ECO:0000313" key="3">
    <source>
        <dbReference type="Proteomes" id="UP000231791"/>
    </source>
</evidence>
<organism evidence="2 3">
    <name type="scientific">Streptomyces lavendulae subsp. lavendulae</name>
    <dbReference type="NCBI Taxonomy" id="58340"/>
    <lineage>
        <taxon>Bacteria</taxon>
        <taxon>Bacillati</taxon>
        <taxon>Actinomycetota</taxon>
        <taxon>Actinomycetes</taxon>
        <taxon>Kitasatosporales</taxon>
        <taxon>Streptomycetaceae</taxon>
        <taxon>Streptomyces</taxon>
    </lineage>
</organism>